<gene>
    <name evidence="2" type="ORF">J057_14825</name>
</gene>
<dbReference type="RefSeq" id="WP_004580915.1">
    <property type="nucleotide sequence ID" value="NZ_AP028878.1"/>
</dbReference>
<dbReference type="OrthoDB" id="6370546at2"/>
<sequence length="273" mass="30570">MTFSALDIGIVISALLASVGYLYKLGVEKRQSARYLLFHLLEIRHELSLRLPRSDHEVEKLQEDFRAVVGERTNLLKIVDMLPKTELGAMLGTVTNGLNRVDSSLLDSYEVALANYARIDPFLTHRLRGMKLIPKLSKNLDSTLSSFRSLPGLAEDDPDTQKVASYGARQLNREFDDTRDGLLAKLDQLILSVGREAGLFMWFRAWRVLSQAEEENSNEQEVSEAQQAALGSAFKTLMIEVLVQDESIKGQLEAAPLEEMLDAMEEKLGETVS</sequence>
<organism evidence="2 3">
    <name type="scientific">Marinobacter nanhaiticus D15-8W</name>
    <dbReference type="NCBI Taxonomy" id="626887"/>
    <lineage>
        <taxon>Bacteria</taxon>
        <taxon>Pseudomonadati</taxon>
        <taxon>Pseudomonadota</taxon>
        <taxon>Gammaproteobacteria</taxon>
        <taxon>Pseudomonadales</taxon>
        <taxon>Marinobacteraceae</taxon>
        <taxon>Marinobacter</taxon>
    </lineage>
</organism>
<evidence type="ECO:0000313" key="3">
    <source>
        <dbReference type="Proteomes" id="UP000013165"/>
    </source>
</evidence>
<dbReference type="HOGENOM" id="CLU_1026025_0_0_6"/>
<name>N6VR71_9GAMM</name>
<accession>N6VR71</accession>
<comment type="caution">
    <text evidence="2">The sequence shown here is derived from an EMBL/GenBank/DDBJ whole genome shotgun (WGS) entry which is preliminary data.</text>
</comment>
<protein>
    <submittedName>
        <fullName evidence="2">Uncharacterized protein</fullName>
    </submittedName>
</protein>
<dbReference type="STRING" id="626887.J057_14825"/>
<evidence type="ECO:0000313" key="2">
    <source>
        <dbReference type="EMBL" id="ENO12685.1"/>
    </source>
</evidence>
<keyword evidence="1" id="KW-0472">Membrane</keyword>
<reference evidence="2 3" key="1">
    <citation type="journal article" date="2013" name="Genome Announc.">
        <title>Genome Sequence of the Polycyclic Aromatic Hydrocarbon-Degrading Bacterium Strain Marinobacter nanhaiticus D15-8WT.</title>
        <authorList>
            <person name="Cui Z."/>
            <person name="Gao W."/>
            <person name="Li Q."/>
            <person name="Xu G."/>
            <person name="Zheng L."/>
        </authorList>
    </citation>
    <scope>NUCLEOTIDE SEQUENCE [LARGE SCALE GENOMIC DNA]</scope>
    <source>
        <strain evidence="2 3">D15-8W</strain>
    </source>
</reference>
<dbReference type="eggNOG" id="ENOG5033JSW">
    <property type="taxonomic scope" value="Bacteria"/>
</dbReference>
<feature type="transmembrane region" description="Helical" evidence="1">
    <location>
        <begin position="6"/>
        <end position="23"/>
    </location>
</feature>
<keyword evidence="1" id="KW-1133">Transmembrane helix</keyword>
<dbReference type="EMBL" id="APLQ01000014">
    <property type="protein sequence ID" value="ENO12685.1"/>
    <property type="molecule type" value="Genomic_DNA"/>
</dbReference>
<keyword evidence="1" id="KW-0812">Transmembrane</keyword>
<keyword evidence="3" id="KW-1185">Reference proteome</keyword>
<dbReference type="AlphaFoldDB" id="N6VR71"/>
<dbReference type="Proteomes" id="UP000013165">
    <property type="component" value="Unassembled WGS sequence"/>
</dbReference>
<proteinExistence type="predicted"/>
<evidence type="ECO:0000256" key="1">
    <source>
        <dbReference type="SAM" id="Phobius"/>
    </source>
</evidence>